<dbReference type="OMA" id="TIMEWSA"/>
<dbReference type="AlphaFoldDB" id="A0A665UVG7"/>
<organism evidence="2 3">
    <name type="scientific">Echeneis naucrates</name>
    <name type="common">Live sharksucker</name>
    <dbReference type="NCBI Taxonomy" id="173247"/>
    <lineage>
        <taxon>Eukaryota</taxon>
        <taxon>Metazoa</taxon>
        <taxon>Chordata</taxon>
        <taxon>Craniata</taxon>
        <taxon>Vertebrata</taxon>
        <taxon>Euteleostomi</taxon>
        <taxon>Actinopterygii</taxon>
        <taxon>Neopterygii</taxon>
        <taxon>Teleostei</taxon>
        <taxon>Neoteleostei</taxon>
        <taxon>Acanthomorphata</taxon>
        <taxon>Carangaria</taxon>
        <taxon>Carangiformes</taxon>
        <taxon>Echeneidae</taxon>
        <taxon>Echeneis</taxon>
    </lineage>
</organism>
<sequence length="116" mass="13348">MKVRYLLYIFLIIILFLLGPRARDSLSDDPQTLNSISWLQTNKIKVMELPSQYLDLNTRENLWGVSEAKPRNVKELWIVLKSSWAGIPVHMCQKLVDSMQHRCEAVLGSSGYTTKP</sequence>
<dbReference type="GO" id="GO:0003676">
    <property type="term" value="F:nucleic acid binding"/>
    <property type="evidence" value="ECO:0007669"/>
    <property type="project" value="InterPro"/>
</dbReference>
<dbReference type="InterPro" id="IPR036397">
    <property type="entry name" value="RNaseH_sf"/>
</dbReference>
<keyword evidence="3" id="KW-1185">Reference proteome</keyword>
<reference evidence="2" key="2">
    <citation type="submission" date="2025-08" db="UniProtKB">
        <authorList>
            <consortium name="Ensembl"/>
        </authorList>
    </citation>
    <scope>IDENTIFICATION</scope>
</reference>
<reference evidence="2" key="3">
    <citation type="submission" date="2025-09" db="UniProtKB">
        <authorList>
            <consortium name="Ensembl"/>
        </authorList>
    </citation>
    <scope>IDENTIFICATION</scope>
</reference>
<protein>
    <submittedName>
        <fullName evidence="2">Uncharacterized protein</fullName>
    </submittedName>
</protein>
<proteinExistence type="predicted"/>
<feature type="chain" id="PRO_5025633109" evidence="1">
    <location>
        <begin position="23"/>
        <end position="116"/>
    </location>
</feature>
<evidence type="ECO:0000313" key="2">
    <source>
        <dbReference type="Ensembl" id="ENSENLP00000023698.1"/>
    </source>
</evidence>
<dbReference type="Proteomes" id="UP000472264">
    <property type="component" value="Chromosome 8"/>
</dbReference>
<dbReference type="InParanoid" id="A0A665UVG7"/>
<reference evidence="2" key="1">
    <citation type="submission" date="2021-04" db="EMBL/GenBank/DDBJ databases">
        <authorList>
            <consortium name="Wellcome Sanger Institute Data Sharing"/>
        </authorList>
    </citation>
    <scope>NUCLEOTIDE SEQUENCE [LARGE SCALE GENOMIC DNA]</scope>
</reference>
<evidence type="ECO:0000256" key="1">
    <source>
        <dbReference type="SAM" id="SignalP"/>
    </source>
</evidence>
<evidence type="ECO:0000313" key="3">
    <source>
        <dbReference type="Proteomes" id="UP000472264"/>
    </source>
</evidence>
<dbReference type="Gene3D" id="3.30.420.10">
    <property type="entry name" value="Ribonuclease H-like superfamily/Ribonuclease H"/>
    <property type="match status" value="1"/>
</dbReference>
<feature type="signal peptide" evidence="1">
    <location>
        <begin position="1"/>
        <end position="22"/>
    </location>
</feature>
<name>A0A665UVG7_ECHNA</name>
<dbReference type="Ensembl" id="ENSENLT00000024479.1">
    <property type="protein sequence ID" value="ENSENLP00000023698.1"/>
    <property type="gene ID" value="ENSENLG00000010737.1"/>
</dbReference>
<accession>A0A665UVG7</accession>
<keyword evidence="1" id="KW-0732">Signal</keyword>